<feature type="region of interest" description="Disordered" evidence="1">
    <location>
        <begin position="1"/>
        <end position="85"/>
    </location>
</feature>
<dbReference type="EMBL" id="GG738888">
    <property type="protein sequence ID" value="EFC41094.1"/>
    <property type="molecule type" value="Genomic_DNA"/>
</dbReference>
<dbReference type="RefSeq" id="XP_002673838.1">
    <property type="nucleotide sequence ID" value="XM_002673792.1"/>
</dbReference>
<organism evidence="3">
    <name type="scientific">Naegleria gruberi</name>
    <name type="common">Amoeba</name>
    <dbReference type="NCBI Taxonomy" id="5762"/>
    <lineage>
        <taxon>Eukaryota</taxon>
        <taxon>Discoba</taxon>
        <taxon>Heterolobosea</taxon>
        <taxon>Tetramitia</taxon>
        <taxon>Eutetramitia</taxon>
        <taxon>Vahlkampfiidae</taxon>
        <taxon>Naegleria</taxon>
    </lineage>
</organism>
<dbReference type="KEGG" id="ngr:NAEGRDRAFT_80834"/>
<dbReference type="OrthoDB" id="10498081at2759"/>
<feature type="compositionally biased region" description="Acidic residues" evidence="1">
    <location>
        <begin position="1275"/>
        <end position="1288"/>
    </location>
</feature>
<dbReference type="VEuPathDB" id="AmoebaDB:NAEGRDRAFT_80834"/>
<reference evidence="2 3" key="1">
    <citation type="journal article" date="2010" name="Cell">
        <title>The genome of Naegleria gruberi illuminates early eukaryotic versatility.</title>
        <authorList>
            <person name="Fritz-Laylin L.K."/>
            <person name="Prochnik S.E."/>
            <person name="Ginger M.L."/>
            <person name="Dacks J.B."/>
            <person name="Carpenter M.L."/>
            <person name="Field M.C."/>
            <person name="Kuo A."/>
            <person name="Paredez A."/>
            <person name="Chapman J."/>
            <person name="Pham J."/>
            <person name="Shu S."/>
            <person name="Neupane R."/>
            <person name="Cipriano M."/>
            <person name="Mancuso J."/>
            <person name="Tu H."/>
            <person name="Salamov A."/>
            <person name="Lindquist E."/>
            <person name="Shapiro H."/>
            <person name="Lucas S."/>
            <person name="Grigoriev I.V."/>
            <person name="Cande W.Z."/>
            <person name="Fulton C."/>
            <person name="Rokhsar D.S."/>
            <person name="Dawson S.C."/>
        </authorList>
    </citation>
    <scope>NUCLEOTIDE SEQUENCE [LARGE SCALE GENOMIC DNA]</scope>
    <source>
        <strain evidence="2 3">NEG-M</strain>
    </source>
</reference>
<sequence>MFGPSSMRHSFLNQLESAKKADKKRKSDAASSSKKKGSESSSASKKRKKEKPVKPLPSPQDHHVNDEDNDVVMTGESSSNATTAASTLLPLPTVAVSASSQLEQLPIPSSHSPTLSSQHRKASTTNLNFLVKSPLDEILESNANLIKEEREDYERVKKYFDNFCKQKNAITNMCSEHIERIQEILKKIDERVVVSFFAKPGYGKSYMINRLVSGFQCDNYPLPSGTYLLGKGITSTVIDIMYDEFYSLTKEMCTVQEYNLREKNVKNEGKKLSYEKQLENIEIDSQSNIILSGNTDTERLSCILARARQVIEKYEKEKTTFDSLTVKKLVLKVPSPFLKESRVILRDMPGYDELTEGELYKQFIRESFLDTCIIVSGIENNRNILDDGIVRKAWEYGIHQPSQVIRPSIAILCNNPNIVESTYYDLLDNYELIEGMKKSFRKQLALHYDILLEGVVLSERDVVNSTPVEFDDKINFVKSLEDNFGVTFFPPQNAKTDSFIEKFRYIIEKNRKKVIEYNASMIRDMAVVILSNIKVPKENQAPAQFCKQFNKVRRQLCEMFAENLELTISYSPDADYLYGGDLSSLINSLISFYESPIALLFDKRDISARLQKFGASYRRRLKSEEKQVDWSNHFNTFMENFLETVESFTLFLTHTANSFKQSIISTCVSYSDMLDTNVVKELVKILDINDNSKVDDFLETIHSGLCNFHEHIRTYFEAIKESLKEISSGMDNNVKLLFEKYKRKSAKYAQVPTELNSKYPQPCKYVEILSMPKSESSDVKDIAEKHYCAPNDKLMDFDLKKSNREQIAIKKVDHEGEANELLVKFDRTSKQLLLSYNTKTVEEVSSPIRKLNSNGLKPLFILTRPRGKNYKLQIYESDRRYAKTNNLHHMFVIVTESKYVARYKKSIEENEGNPSDYFFLILDSDVALGYGIVHSSILAVANYLHIESIHIVHDDIRQFYEYSYEHKVYSPHDSAMLRALIYMEKVLEYELFNPQKADERRESLEHILFDEIPDNTKKEVVSIMKEQEEDEEDIKSVDDGKLGILQVLRILVENLPKKSRQKYTDIITSFSNQESKDTALVTLSKNPQEFLSTLRELSTTHKIKVAEILIELIEEEFNDKKHIGRVSLWNNQTKQELKNRVHNLSKPTHLVSYITSSVHTYFIPSMEGIYPIGLEDFWKEPNNEERKKTLTEIRNIGTKNKSAKKNEKKRAKAKVVKSALERGWTCCDIGEKTQMLLHGVGSFQVFNFGYARASVPSLVDYSSRKEGKDGKIEYNSDEESVEVEEDEE</sequence>
<gene>
    <name evidence="2" type="ORF">NAEGRDRAFT_80834</name>
</gene>
<protein>
    <submittedName>
        <fullName evidence="2">Uncharacterized protein</fullName>
    </submittedName>
</protein>
<evidence type="ECO:0000256" key="1">
    <source>
        <dbReference type="SAM" id="MobiDB-lite"/>
    </source>
</evidence>
<feature type="compositionally biased region" description="Polar residues" evidence="1">
    <location>
        <begin position="7"/>
        <end position="16"/>
    </location>
</feature>
<feature type="compositionally biased region" description="Basic and acidic residues" evidence="1">
    <location>
        <begin position="17"/>
        <end position="28"/>
    </location>
</feature>
<keyword evidence="3" id="KW-1185">Reference proteome</keyword>
<evidence type="ECO:0000313" key="2">
    <source>
        <dbReference type="EMBL" id="EFC41094.1"/>
    </source>
</evidence>
<accession>D2VQ04</accession>
<dbReference type="Proteomes" id="UP000006671">
    <property type="component" value="Unassembled WGS sequence"/>
</dbReference>
<dbReference type="InParanoid" id="D2VQ04"/>
<feature type="region of interest" description="Disordered" evidence="1">
    <location>
        <begin position="1263"/>
        <end position="1288"/>
    </location>
</feature>
<proteinExistence type="predicted"/>
<evidence type="ECO:0000313" key="3">
    <source>
        <dbReference type="Proteomes" id="UP000006671"/>
    </source>
</evidence>
<name>D2VQ04_NAEGR</name>
<feature type="compositionally biased region" description="Basic and acidic residues" evidence="1">
    <location>
        <begin position="1263"/>
        <end position="1274"/>
    </location>
</feature>
<dbReference type="GeneID" id="8855669"/>